<organism evidence="1 2">
    <name type="scientific">Rosistilla ulvae</name>
    <dbReference type="NCBI Taxonomy" id="1930277"/>
    <lineage>
        <taxon>Bacteria</taxon>
        <taxon>Pseudomonadati</taxon>
        <taxon>Planctomycetota</taxon>
        <taxon>Planctomycetia</taxon>
        <taxon>Pirellulales</taxon>
        <taxon>Pirellulaceae</taxon>
        <taxon>Rosistilla</taxon>
    </lineage>
</organism>
<name>A0A517LTI0_9BACT</name>
<dbReference type="AlphaFoldDB" id="A0A517LTI0"/>
<proteinExistence type="predicted"/>
<sequence>MPHVLFVWNDEIVAYVAQHGVTVDEFEEVVLNARRVDASRSSGRPIVFGETSSGKYLACVFEYLDDVHVVPVTAYEV</sequence>
<gene>
    <name evidence="1" type="ORF">EC9_00900</name>
</gene>
<evidence type="ECO:0000313" key="2">
    <source>
        <dbReference type="Proteomes" id="UP000319557"/>
    </source>
</evidence>
<keyword evidence="2" id="KW-1185">Reference proteome</keyword>
<accession>A0A517LTI0</accession>
<reference evidence="1 2" key="1">
    <citation type="submission" date="2019-02" db="EMBL/GenBank/DDBJ databases">
        <title>Deep-cultivation of Planctomycetes and their phenomic and genomic characterization uncovers novel biology.</title>
        <authorList>
            <person name="Wiegand S."/>
            <person name="Jogler M."/>
            <person name="Boedeker C."/>
            <person name="Pinto D."/>
            <person name="Vollmers J."/>
            <person name="Rivas-Marin E."/>
            <person name="Kohn T."/>
            <person name="Peeters S.H."/>
            <person name="Heuer A."/>
            <person name="Rast P."/>
            <person name="Oberbeckmann S."/>
            <person name="Bunk B."/>
            <person name="Jeske O."/>
            <person name="Meyerdierks A."/>
            <person name="Storesund J.E."/>
            <person name="Kallscheuer N."/>
            <person name="Luecker S."/>
            <person name="Lage O.M."/>
            <person name="Pohl T."/>
            <person name="Merkel B.J."/>
            <person name="Hornburger P."/>
            <person name="Mueller R.-W."/>
            <person name="Bruemmer F."/>
            <person name="Labrenz M."/>
            <person name="Spormann A.M."/>
            <person name="Op den Camp H."/>
            <person name="Overmann J."/>
            <person name="Amann R."/>
            <person name="Jetten M.S.M."/>
            <person name="Mascher T."/>
            <person name="Medema M.H."/>
            <person name="Devos D.P."/>
            <person name="Kaster A.-K."/>
            <person name="Ovreas L."/>
            <person name="Rohde M."/>
            <person name="Galperin M.Y."/>
            <person name="Jogler C."/>
        </authorList>
    </citation>
    <scope>NUCLEOTIDE SEQUENCE [LARGE SCALE GENOMIC DNA]</scope>
    <source>
        <strain evidence="1 2">EC9</strain>
    </source>
</reference>
<dbReference type="Proteomes" id="UP000319557">
    <property type="component" value="Chromosome"/>
</dbReference>
<protein>
    <submittedName>
        <fullName evidence="1">Uncharacterized protein</fullName>
    </submittedName>
</protein>
<dbReference type="EMBL" id="CP036261">
    <property type="protein sequence ID" value="QDS85932.1"/>
    <property type="molecule type" value="Genomic_DNA"/>
</dbReference>
<evidence type="ECO:0000313" key="1">
    <source>
        <dbReference type="EMBL" id="QDS85932.1"/>
    </source>
</evidence>
<dbReference type="KEGG" id="ruv:EC9_00900"/>